<protein>
    <submittedName>
        <fullName evidence="1">Uncharacterized protein</fullName>
    </submittedName>
</protein>
<comment type="caution">
    <text evidence="1">The sequence shown here is derived from an EMBL/GenBank/DDBJ whole genome shotgun (WGS) entry which is preliminary data.</text>
</comment>
<dbReference type="OrthoDB" id="6088517at2"/>
<accession>A0A1E2USQ7</accession>
<sequence>MDHRVILYHKQATSARTRFLKFENNTVCAFAPLPDLSTVVATRPDTVFHPKAILTDTEKKLGLAKDTLAFESEYRQTVQVPGEDIDILLASITTTDPPFVEVESSNAQFIDLTQARGLPDVELELLRSAYELILGG</sequence>
<proteinExistence type="predicted"/>
<dbReference type="EMBL" id="LVJZ01000003">
    <property type="protein sequence ID" value="ODB97818.1"/>
    <property type="molecule type" value="Genomic_DNA"/>
</dbReference>
<dbReference type="RefSeq" id="WP_069005806.1">
    <property type="nucleotide sequence ID" value="NZ_LVJX01000011.1"/>
</dbReference>
<keyword evidence="2" id="KW-1185">Reference proteome</keyword>
<dbReference type="Proteomes" id="UP000094849">
    <property type="component" value="Unassembled WGS sequence"/>
</dbReference>
<dbReference type="STRING" id="1818881.A3196_14270"/>
<gene>
    <name evidence="1" type="ORF">A3196_14270</name>
</gene>
<name>A0A1E2USQ7_9GAMM</name>
<evidence type="ECO:0000313" key="2">
    <source>
        <dbReference type="Proteomes" id="UP000094849"/>
    </source>
</evidence>
<evidence type="ECO:0000313" key="1">
    <source>
        <dbReference type="EMBL" id="ODB97818.1"/>
    </source>
</evidence>
<reference evidence="1 2" key="1">
    <citation type="submission" date="2016-03" db="EMBL/GenBank/DDBJ databases">
        <title>Chemosynthetic sulphur-oxidizing symbionts of marine invertebrate animals are capable of nitrogen fixation.</title>
        <authorList>
            <person name="Petersen J.M."/>
            <person name="Kemper A."/>
            <person name="Gruber-Vodicka H."/>
            <person name="Cardini U."/>
            <person name="Geest Mvander."/>
            <person name="Kleiner M."/>
            <person name="Bulgheresi S."/>
            <person name="Fussmann M."/>
            <person name="Herbold C."/>
            <person name="Seah B.K.B."/>
            <person name="Antony C.Paul."/>
            <person name="Liu D."/>
            <person name="Belitz A."/>
            <person name="Weber M."/>
        </authorList>
    </citation>
    <scope>NUCLEOTIDE SEQUENCE [LARGE SCALE GENOMIC DNA]</scope>
    <source>
        <strain evidence="1">G_D</strain>
    </source>
</reference>
<dbReference type="AlphaFoldDB" id="A0A1E2USQ7"/>
<organism evidence="1 2">
    <name type="scientific">Candidatus Thiodiazotropha endoloripes</name>
    <dbReference type="NCBI Taxonomy" id="1818881"/>
    <lineage>
        <taxon>Bacteria</taxon>
        <taxon>Pseudomonadati</taxon>
        <taxon>Pseudomonadota</taxon>
        <taxon>Gammaproteobacteria</taxon>
        <taxon>Chromatiales</taxon>
        <taxon>Sedimenticolaceae</taxon>
        <taxon>Candidatus Thiodiazotropha</taxon>
    </lineage>
</organism>